<dbReference type="Proteomes" id="UP000309016">
    <property type="component" value="Chromosome"/>
</dbReference>
<sequence>MDYHYTQDRAEDRDSFTPAFRSRPNTELIVTKQETPGSSKRVRVIRIDQLFDCLENDTDIAKPADTIFMVSHGAARGWLGLHLADVDDDNKDESSILYETLEAALAKGLVKIGPNTVGPNTKVHLVACNVGSDRTIPYLVKLKEVFGNQVPVSASKHLYVCRTINSAGQILYLKYDFELFVKEPFKGANSWAELIQAFMSKNFDFISLAIVLPSEEIWKQWVPNPIPLKTRIEL</sequence>
<keyword evidence="2" id="KW-1185">Reference proteome</keyword>
<proteinExistence type="predicted"/>
<accession>A0A5B7X148</accession>
<protein>
    <recommendedName>
        <fullName evidence="3">DUF4347 domain-containing protein</fullName>
    </recommendedName>
</protein>
<evidence type="ECO:0008006" key="3">
    <source>
        <dbReference type="Google" id="ProtNLM"/>
    </source>
</evidence>
<dbReference type="EMBL" id="CP040812">
    <property type="protein sequence ID" value="QCY68398.1"/>
    <property type="molecule type" value="Genomic_DNA"/>
</dbReference>
<reference evidence="1 2" key="1">
    <citation type="submission" date="2019-06" db="EMBL/GenBank/DDBJ databases">
        <title>Complete genome sequence of Antarcticibacterium flavum KCTC 52984T from an Antarctic marine sediment.</title>
        <authorList>
            <person name="Lee Y.M."/>
            <person name="Shin S.C."/>
        </authorList>
    </citation>
    <scope>NUCLEOTIDE SEQUENCE [LARGE SCALE GENOMIC DNA]</scope>
    <source>
        <strain evidence="1 2">KCTC 52984</strain>
    </source>
</reference>
<dbReference type="RefSeq" id="WP_139064973.1">
    <property type="nucleotide sequence ID" value="NZ_CP040812.1"/>
</dbReference>
<organism evidence="1 2">
    <name type="scientific">Antarcticibacterium flavum</name>
    <dbReference type="NCBI Taxonomy" id="2058175"/>
    <lineage>
        <taxon>Bacteria</taxon>
        <taxon>Pseudomonadati</taxon>
        <taxon>Bacteroidota</taxon>
        <taxon>Flavobacteriia</taxon>
        <taxon>Flavobacteriales</taxon>
        <taxon>Flavobacteriaceae</taxon>
        <taxon>Antarcticibacterium</taxon>
    </lineage>
</organism>
<name>A0A5B7X148_9FLAO</name>
<dbReference type="KEGG" id="afla:FHG64_02765"/>
<evidence type="ECO:0000313" key="1">
    <source>
        <dbReference type="EMBL" id="QCY68398.1"/>
    </source>
</evidence>
<dbReference type="AlphaFoldDB" id="A0A5B7X148"/>
<gene>
    <name evidence="1" type="ORF">FHG64_02765</name>
</gene>
<evidence type="ECO:0000313" key="2">
    <source>
        <dbReference type="Proteomes" id="UP000309016"/>
    </source>
</evidence>